<organism evidence="4 5">
    <name type="scientific">Flavobacterium procerum</name>
    <dbReference type="NCBI Taxonomy" id="1455569"/>
    <lineage>
        <taxon>Bacteria</taxon>
        <taxon>Pseudomonadati</taxon>
        <taxon>Bacteroidota</taxon>
        <taxon>Flavobacteriia</taxon>
        <taxon>Flavobacteriales</taxon>
        <taxon>Flavobacteriaceae</taxon>
        <taxon>Flavobacterium</taxon>
    </lineage>
</organism>
<gene>
    <name evidence="4" type="ORF">ACFFLS_01985</name>
</gene>
<reference evidence="4 5" key="1">
    <citation type="submission" date="2024-09" db="EMBL/GenBank/DDBJ databases">
        <authorList>
            <person name="Sun Q."/>
            <person name="Mori K."/>
        </authorList>
    </citation>
    <scope>NUCLEOTIDE SEQUENCE [LARGE SCALE GENOMIC DNA]</scope>
    <source>
        <strain evidence="4 5">CGMCC 1.12926</strain>
    </source>
</reference>
<feature type="chain" id="PRO_5046830299" evidence="2">
    <location>
        <begin position="19"/>
        <end position="637"/>
    </location>
</feature>
<dbReference type="Gene3D" id="2.60.40.10">
    <property type="entry name" value="Immunoglobulins"/>
    <property type="match status" value="1"/>
</dbReference>
<accession>A0ABV6BMC0</accession>
<dbReference type="SUPFAM" id="SSF52266">
    <property type="entry name" value="SGNH hydrolase"/>
    <property type="match status" value="1"/>
</dbReference>
<name>A0ABV6BMC0_9FLAO</name>
<keyword evidence="5" id="KW-1185">Reference proteome</keyword>
<feature type="domain" description="Sialate O-acetylesterase" evidence="3">
    <location>
        <begin position="101"/>
        <end position="220"/>
    </location>
</feature>
<dbReference type="InterPro" id="IPR036514">
    <property type="entry name" value="SGNH_hydro_sf"/>
</dbReference>
<dbReference type="Pfam" id="PF03629">
    <property type="entry name" value="SASA"/>
    <property type="match status" value="2"/>
</dbReference>
<dbReference type="Proteomes" id="UP001589734">
    <property type="component" value="Unassembled WGS sequence"/>
</dbReference>
<evidence type="ECO:0000256" key="1">
    <source>
        <dbReference type="ARBA" id="ARBA00022801"/>
    </source>
</evidence>
<dbReference type="Gene3D" id="3.40.50.1110">
    <property type="entry name" value="SGNH hydrolase"/>
    <property type="match status" value="2"/>
</dbReference>
<keyword evidence="2" id="KW-0732">Signal</keyword>
<dbReference type="PANTHER" id="PTHR22901:SF0">
    <property type="entry name" value="SIALATE O-ACETYLESTERASE"/>
    <property type="match status" value="1"/>
</dbReference>
<dbReference type="InterPro" id="IPR005181">
    <property type="entry name" value="SASA"/>
</dbReference>
<evidence type="ECO:0000256" key="2">
    <source>
        <dbReference type="SAM" id="SignalP"/>
    </source>
</evidence>
<dbReference type="RefSeq" id="WP_379685442.1">
    <property type="nucleotide sequence ID" value="NZ_JBHLYW010000002.1"/>
</dbReference>
<evidence type="ECO:0000313" key="4">
    <source>
        <dbReference type="EMBL" id="MFC0075797.1"/>
    </source>
</evidence>
<feature type="domain" description="Sialate O-acetylesterase" evidence="3">
    <location>
        <begin position="396"/>
        <end position="510"/>
    </location>
</feature>
<keyword evidence="1" id="KW-0378">Hydrolase</keyword>
<dbReference type="EMBL" id="JBHLYW010000002">
    <property type="protein sequence ID" value="MFC0075797.1"/>
    <property type="molecule type" value="Genomic_DNA"/>
</dbReference>
<comment type="caution">
    <text evidence="4">The sequence shown here is derived from an EMBL/GenBank/DDBJ whole genome shotgun (WGS) entry which is preliminary data.</text>
</comment>
<dbReference type="SUPFAM" id="SSF49785">
    <property type="entry name" value="Galactose-binding domain-like"/>
    <property type="match status" value="1"/>
</dbReference>
<dbReference type="InterPro" id="IPR039329">
    <property type="entry name" value="SIAE"/>
</dbReference>
<evidence type="ECO:0000259" key="3">
    <source>
        <dbReference type="Pfam" id="PF03629"/>
    </source>
</evidence>
<proteinExistence type="predicted"/>
<dbReference type="InterPro" id="IPR013783">
    <property type="entry name" value="Ig-like_fold"/>
</dbReference>
<dbReference type="PANTHER" id="PTHR22901">
    <property type="entry name" value="SIALATE O-ACETYLESTERASE"/>
    <property type="match status" value="1"/>
</dbReference>
<feature type="signal peptide" evidence="2">
    <location>
        <begin position="1"/>
        <end position="18"/>
    </location>
</feature>
<sequence length="637" mass="72458">MKNKITLLAVLLSFAINAQIKLPRLISDGMVLQRDTKVNIWGWASPNEKIELDFNHKKYQATTAQDGKWSIQLPSQKAGGPYEMTLKASNTIVLKNILFGDVWLCSGQSNMELPMDRIKDKYKEEITKSSNPKIRQFLVPDEYYFEKERNDFSTGSWVEANPVNVLQFTGVGYFFALEIYEKYKVPIGLINSALGGSPAESWISEESIKKFPEYYQEFLKFKDGKLEKQIDENDRKVSSEWYKLVNSTDIGLKNKWANSVAISDWPTMKIPGYWADGELGKTNGSVWFKKDFMLEKVKENQAKLILGRIIDADSVFVNGHFVGTTSYQYPPRIYSFNANVLKEGKNEITIRIISNSGKGGFVTDKPYELIVGDKTIDLKGDWKYKLGSKMEPLPGQTFVRWKPVGLYNAMIAPLKEYPIKGVLWYQGESNTKKPSEYGALMETLIANWRTLWKQEKLPFLLVQLPNFMEPKLEPVESNWAALRQQQLNMLKVQNTGLAITIDLGEWNDIHPLDKYDVGKRLALQARKWVYGDKNVVASGPIFQSIKKNGNKLILSFSDIGTGLQIKNGSELKEFAIAGIDGKFVWAKAVIEGDKVVVWNEAISNPVKVRYAWADNPVDANLYNKEKLPASPFEVELR</sequence>
<evidence type="ECO:0000313" key="5">
    <source>
        <dbReference type="Proteomes" id="UP001589734"/>
    </source>
</evidence>
<dbReference type="InterPro" id="IPR008979">
    <property type="entry name" value="Galactose-bd-like_sf"/>
</dbReference>
<protein>
    <submittedName>
        <fullName evidence="4">Sialate O-acetylesterase</fullName>
    </submittedName>
</protein>